<dbReference type="Proteomes" id="UP000019140">
    <property type="component" value="Unassembled WGS sequence"/>
</dbReference>
<accession>W4MDP6</accession>
<evidence type="ECO:0000259" key="3">
    <source>
        <dbReference type="PROSITE" id="PS51186"/>
    </source>
</evidence>
<proteinExistence type="predicted"/>
<protein>
    <recommendedName>
        <fullName evidence="3">N-acetyltransferase domain-containing protein</fullName>
    </recommendedName>
</protein>
<evidence type="ECO:0000313" key="4">
    <source>
        <dbReference type="EMBL" id="ETX07762.1"/>
    </source>
</evidence>
<name>W4MDP6_9BACT</name>
<comment type="caution">
    <text evidence="4">The sequence shown here is derived from an EMBL/GenBank/DDBJ whole genome shotgun (WGS) entry which is preliminary data.</text>
</comment>
<dbReference type="PANTHER" id="PTHR43420:SF47">
    <property type="entry name" value="N-ACETYLTRANSFERASE DOMAIN-CONTAINING PROTEIN"/>
    <property type="match status" value="1"/>
</dbReference>
<dbReference type="PANTHER" id="PTHR43420">
    <property type="entry name" value="ACETYLTRANSFERASE"/>
    <property type="match status" value="1"/>
</dbReference>
<keyword evidence="2" id="KW-0012">Acyltransferase</keyword>
<dbReference type="Pfam" id="PF00583">
    <property type="entry name" value="Acetyltransf_1"/>
    <property type="match status" value="1"/>
</dbReference>
<keyword evidence="1" id="KW-0808">Transferase</keyword>
<dbReference type="EMBL" id="AZHX01000380">
    <property type="protein sequence ID" value="ETX07762.1"/>
    <property type="molecule type" value="Genomic_DNA"/>
</dbReference>
<reference evidence="4 5" key="1">
    <citation type="journal article" date="2014" name="Nature">
        <title>An environmental bacterial taxon with a large and distinct metabolic repertoire.</title>
        <authorList>
            <person name="Wilson M.C."/>
            <person name="Mori T."/>
            <person name="Ruckert C."/>
            <person name="Uria A.R."/>
            <person name="Helf M.J."/>
            <person name="Takada K."/>
            <person name="Gernert C."/>
            <person name="Steffens U.A."/>
            <person name="Heycke N."/>
            <person name="Schmitt S."/>
            <person name="Rinke C."/>
            <person name="Helfrich E.J."/>
            <person name="Brachmann A.O."/>
            <person name="Gurgui C."/>
            <person name="Wakimoto T."/>
            <person name="Kracht M."/>
            <person name="Crusemann M."/>
            <person name="Hentschel U."/>
            <person name="Abe I."/>
            <person name="Matsunaga S."/>
            <person name="Kalinowski J."/>
            <person name="Takeyama H."/>
            <person name="Piel J."/>
        </authorList>
    </citation>
    <scope>NUCLEOTIDE SEQUENCE [LARGE SCALE GENOMIC DNA]</scope>
    <source>
        <strain evidence="5">TSY2</strain>
    </source>
</reference>
<evidence type="ECO:0000256" key="1">
    <source>
        <dbReference type="ARBA" id="ARBA00022679"/>
    </source>
</evidence>
<evidence type="ECO:0000256" key="2">
    <source>
        <dbReference type="ARBA" id="ARBA00023315"/>
    </source>
</evidence>
<evidence type="ECO:0000313" key="5">
    <source>
        <dbReference type="Proteomes" id="UP000019140"/>
    </source>
</evidence>
<organism evidence="4 5">
    <name type="scientific">Candidatus Entotheonella gemina</name>
    <dbReference type="NCBI Taxonomy" id="1429439"/>
    <lineage>
        <taxon>Bacteria</taxon>
        <taxon>Pseudomonadati</taxon>
        <taxon>Nitrospinota/Tectimicrobiota group</taxon>
        <taxon>Candidatus Tectimicrobiota</taxon>
        <taxon>Candidatus Entotheonellia</taxon>
        <taxon>Candidatus Entotheonellales</taxon>
        <taxon>Candidatus Entotheonellaceae</taxon>
        <taxon>Candidatus Entotheonella</taxon>
    </lineage>
</organism>
<dbReference type="AlphaFoldDB" id="W4MDP6"/>
<keyword evidence="5" id="KW-1185">Reference proteome</keyword>
<feature type="domain" description="N-acetyltransferase" evidence="3">
    <location>
        <begin position="6"/>
        <end position="158"/>
    </location>
</feature>
<dbReference type="GO" id="GO:0016747">
    <property type="term" value="F:acyltransferase activity, transferring groups other than amino-acyl groups"/>
    <property type="evidence" value="ECO:0007669"/>
    <property type="project" value="InterPro"/>
</dbReference>
<gene>
    <name evidence="4" type="ORF">ETSY2_09350</name>
</gene>
<sequence length="166" mass="19057">MPYPGITFCPISDDDMPFLYEVFVSTRTDELAPLGWTDEQIDAFLRPQFHAQHTHYNAYFDGATYDLILLDEQAIGRLYLYRTDTELRILDIALLPSHRQQGIGGALLQDLLDEARAAQKIVGIYVEKFNPALRLYQRLGFREMEDTGVYYRMEWSAEAPSPAQGT</sequence>
<dbReference type="PROSITE" id="PS51186">
    <property type="entry name" value="GNAT"/>
    <property type="match status" value="1"/>
</dbReference>
<dbReference type="SUPFAM" id="SSF55729">
    <property type="entry name" value="Acyl-CoA N-acyltransferases (Nat)"/>
    <property type="match status" value="1"/>
</dbReference>
<dbReference type="HOGENOM" id="CLU_013985_22_0_7"/>
<dbReference type="InterPro" id="IPR016181">
    <property type="entry name" value="Acyl_CoA_acyltransferase"/>
</dbReference>
<dbReference type="Gene3D" id="3.40.630.30">
    <property type="match status" value="1"/>
</dbReference>
<dbReference type="InterPro" id="IPR050680">
    <property type="entry name" value="YpeA/RimI_acetyltransf"/>
</dbReference>
<dbReference type="InterPro" id="IPR000182">
    <property type="entry name" value="GNAT_dom"/>
</dbReference>
<dbReference type="CDD" id="cd04301">
    <property type="entry name" value="NAT_SF"/>
    <property type="match status" value="1"/>
</dbReference>